<feature type="transmembrane region" description="Helical" evidence="1">
    <location>
        <begin position="76"/>
        <end position="96"/>
    </location>
</feature>
<reference evidence="2 3" key="1">
    <citation type="submission" date="2024-10" db="EMBL/GenBank/DDBJ databases">
        <title>The Natural Products Discovery Center: Release of the First 8490 Sequenced Strains for Exploring Actinobacteria Biosynthetic Diversity.</title>
        <authorList>
            <person name="Kalkreuter E."/>
            <person name="Kautsar S.A."/>
            <person name="Yang D."/>
            <person name="Bader C.D."/>
            <person name="Teijaro C.N."/>
            <person name="Fluegel L."/>
            <person name="Davis C.M."/>
            <person name="Simpson J.R."/>
            <person name="Lauterbach L."/>
            <person name="Steele A.D."/>
            <person name="Gui C."/>
            <person name="Meng S."/>
            <person name="Li G."/>
            <person name="Viehrig K."/>
            <person name="Ye F."/>
            <person name="Su P."/>
            <person name="Kiefer A.F."/>
            <person name="Nichols A."/>
            <person name="Cepeda A.J."/>
            <person name="Yan W."/>
            <person name="Fan B."/>
            <person name="Jiang Y."/>
            <person name="Adhikari A."/>
            <person name="Zheng C.-J."/>
            <person name="Schuster L."/>
            <person name="Cowan T.M."/>
            <person name="Smanski M.J."/>
            <person name="Chevrette M.G."/>
            <person name="De Carvalho L.P.S."/>
            <person name="Shen B."/>
        </authorList>
    </citation>
    <scope>NUCLEOTIDE SEQUENCE [LARGE SCALE GENOMIC DNA]</scope>
    <source>
        <strain evidence="2 3">NPDC019275</strain>
    </source>
</reference>
<feature type="transmembrane region" description="Helical" evidence="1">
    <location>
        <begin position="135"/>
        <end position="153"/>
    </location>
</feature>
<dbReference type="InterPro" id="IPR052712">
    <property type="entry name" value="Acid_resist_chaperone_HdeD"/>
</dbReference>
<accession>A0ABW7X0P8</accession>
<dbReference type="RefSeq" id="WP_357402517.1">
    <property type="nucleotide sequence ID" value="NZ_JBEYCD010000003.1"/>
</dbReference>
<dbReference type="PANTHER" id="PTHR34989:SF1">
    <property type="entry name" value="PROTEIN HDED"/>
    <property type="match status" value="1"/>
</dbReference>
<dbReference type="Pfam" id="PF03729">
    <property type="entry name" value="DUF308"/>
    <property type="match status" value="1"/>
</dbReference>
<dbReference type="InterPro" id="IPR005325">
    <property type="entry name" value="DUF308_memb"/>
</dbReference>
<feature type="transmembrane region" description="Helical" evidence="1">
    <location>
        <begin position="159"/>
        <end position="180"/>
    </location>
</feature>
<keyword evidence="3" id="KW-1185">Reference proteome</keyword>
<name>A0ABW7X0P8_9NOCA</name>
<organism evidence="2 3">
    <name type="scientific">Nocardia xishanensis</name>
    <dbReference type="NCBI Taxonomy" id="238964"/>
    <lineage>
        <taxon>Bacteria</taxon>
        <taxon>Bacillati</taxon>
        <taxon>Actinomycetota</taxon>
        <taxon>Actinomycetes</taxon>
        <taxon>Mycobacteriales</taxon>
        <taxon>Nocardiaceae</taxon>
        <taxon>Nocardia</taxon>
    </lineage>
</organism>
<feature type="transmembrane region" description="Helical" evidence="1">
    <location>
        <begin position="102"/>
        <end position="123"/>
    </location>
</feature>
<keyword evidence="1" id="KW-0472">Membrane</keyword>
<keyword evidence="1" id="KW-0812">Transmembrane</keyword>
<feature type="transmembrane region" description="Helical" evidence="1">
    <location>
        <begin position="21"/>
        <end position="39"/>
    </location>
</feature>
<protein>
    <submittedName>
        <fullName evidence="2">DUF308 domain-containing protein</fullName>
    </submittedName>
</protein>
<dbReference type="Proteomes" id="UP001611415">
    <property type="component" value="Unassembled WGS sequence"/>
</dbReference>
<gene>
    <name evidence="2" type="ORF">ACH49W_14815</name>
</gene>
<sequence>MPGNGGEGRVESRVRGGRETILVVGVCSVALGVLIAIWPEKTVPILELLFGLYLLANGAAQLWLAIGARFALPLRVLVFVSGLLSIVLAVLCLRGGNSVLLLSMWVGLSWTIRGITQATVAAWDDEQLSESLRHELFGLFTMIVGIVVLGLPLEELGTLGVVVGGCLAVLGGLEIALVGVGRAGPVRVPDAPRVPVPRS</sequence>
<evidence type="ECO:0000256" key="1">
    <source>
        <dbReference type="SAM" id="Phobius"/>
    </source>
</evidence>
<evidence type="ECO:0000313" key="3">
    <source>
        <dbReference type="Proteomes" id="UP001611415"/>
    </source>
</evidence>
<dbReference type="PANTHER" id="PTHR34989">
    <property type="entry name" value="PROTEIN HDED"/>
    <property type="match status" value="1"/>
</dbReference>
<proteinExistence type="predicted"/>
<comment type="caution">
    <text evidence="2">The sequence shown here is derived from an EMBL/GenBank/DDBJ whole genome shotgun (WGS) entry which is preliminary data.</text>
</comment>
<feature type="transmembrane region" description="Helical" evidence="1">
    <location>
        <begin position="45"/>
        <end position="64"/>
    </location>
</feature>
<dbReference type="EMBL" id="JBIRYO010000008">
    <property type="protein sequence ID" value="MFI2474645.1"/>
    <property type="molecule type" value="Genomic_DNA"/>
</dbReference>
<evidence type="ECO:0000313" key="2">
    <source>
        <dbReference type="EMBL" id="MFI2474645.1"/>
    </source>
</evidence>
<keyword evidence="1" id="KW-1133">Transmembrane helix</keyword>